<proteinExistence type="predicted"/>
<gene>
    <name evidence="2" type="ORF">AYL99_06355</name>
</gene>
<feature type="compositionally biased region" description="Basic and acidic residues" evidence="1">
    <location>
        <begin position="1"/>
        <end position="13"/>
    </location>
</feature>
<feature type="region of interest" description="Disordered" evidence="1">
    <location>
        <begin position="69"/>
        <end position="93"/>
    </location>
</feature>
<organism evidence="2 3">
    <name type="scientific">Fonsecaea erecta</name>
    <dbReference type="NCBI Taxonomy" id="1367422"/>
    <lineage>
        <taxon>Eukaryota</taxon>
        <taxon>Fungi</taxon>
        <taxon>Dikarya</taxon>
        <taxon>Ascomycota</taxon>
        <taxon>Pezizomycotina</taxon>
        <taxon>Eurotiomycetes</taxon>
        <taxon>Chaetothyriomycetidae</taxon>
        <taxon>Chaetothyriales</taxon>
        <taxon>Herpotrichiellaceae</taxon>
        <taxon>Fonsecaea</taxon>
    </lineage>
</organism>
<evidence type="ECO:0000313" key="3">
    <source>
        <dbReference type="Proteomes" id="UP000078343"/>
    </source>
</evidence>
<feature type="compositionally biased region" description="Low complexity" evidence="1">
    <location>
        <begin position="70"/>
        <end position="85"/>
    </location>
</feature>
<dbReference type="Proteomes" id="UP000078343">
    <property type="component" value="Unassembled WGS sequence"/>
</dbReference>
<evidence type="ECO:0000256" key="1">
    <source>
        <dbReference type="SAM" id="MobiDB-lite"/>
    </source>
</evidence>
<reference evidence="2 3" key="1">
    <citation type="submission" date="2016-04" db="EMBL/GenBank/DDBJ databases">
        <title>Draft genome of Fonsecaea erecta CBS 125763.</title>
        <authorList>
            <person name="Weiss V.A."/>
            <person name="Vicente V.A."/>
            <person name="Raittz R.T."/>
            <person name="Moreno L.F."/>
            <person name="De Souza E.M."/>
            <person name="Pedrosa F.O."/>
            <person name="Steffens M.B."/>
            <person name="Faoro H."/>
            <person name="Tadra-Sfeir M.Z."/>
            <person name="Najafzadeh M.J."/>
            <person name="Felipe M.S."/>
            <person name="Teixeira M."/>
            <person name="Sun J."/>
            <person name="Xi L."/>
            <person name="Gomes R."/>
            <person name="De Azevedo C.M."/>
            <person name="Salgado C.G."/>
            <person name="Da Silva M.B."/>
            <person name="Nascimento M.F."/>
            <person name="Queiroz-Telles F."/>
            <person name="Attili D.S."/>
            <person name="Gorbushina A."/>
        </authorList>
    </citation>
    <scope>NUCLEOTIDE SEQUENCE [LARGE SCALE GENOMIC DNA]</scope>
    <source>
        <strain evidence="2 3">CBS 125763</strain>
    </source>
</reference>
<dbReference type="OrthoDB" id="3921745at2759"/>
<dbReference type="AlphaFoldDB" id="A0A178ZGY4"/>
<feature type="region of interest" description="Disordered" evidence="1">
    <location>
        <begin position="1"/>
        <end position="55"/>
    </location>
</feature>
<keyword evidence="3" id="KW-1185">Reference proteome</keyword>
<evidence type="ECO:0000313" key="2">
    <source>
        <dbReference type="EMBL" id="OAP59057.1"/>
    </source>
</evidence>
<dbReference type="EMBL" id="LVYI01000005">
    <property type="protein sequence ID" value="OAP59057.1"/>
    <property type="molecule type" value="Genomic_DNA"/>
</dbReference>
<name>A0A178ZGY4_9EURO</name>
<protein>
    <submittedName>
        <fullName evidence="2">Uncharacterized protein</fullName>
    </submittedName>
</protein>
<accession>A0A178ZGY4</accession>
<sequence length="217" mass="25111">MSSSHGKHDEKAQQPRSNPDKMSIASVLNDHDLVQDQKTGYQASPLDDANSTDDDLECRDYSAFVKYRGSETPSTSSNESTTSGSKRGRRPRLPCKKYELEQAYFIWYHRIDLRENWDNVEQEFHRQFGEARKKAGLQCKFYRVLGEANVEKIREQARSQLRLRGDKFNKYGVVQRTARRFPWMRPEDQLIPPLPCFTKRGGCGQPACEICSGRKRT</sequence>
<comment type="caution">
    <text evidence="2">The sequence shown here is derived from an EMBL/GenBank/DDBJ whole genome shotgun (WGS) entry which is preliminary data.</text>
</comment>
<dbReference type="GeneID" id="30010523"/>
<dbReference type="RefSeq" id="XP_018692424.1">
    <property type="nucleotide sequence ID" value="XM_018837864.1"/>
</dbReference>